<organism evidence="2 3">
    <name type="scientific">Lactobacillus porci</name>
    <dbReference type="NCBI Taxonomy" id="2012477"/>
    <lineage>
        <taxon>Bacteria</taxon>
        <taxon>Bacillati</taxon>
        <taxon>Bacillota</taxon>
        <taxon>Bacilli</taxon>
        <taxon>Lactobacillales</taxon>
        <taxon>Lactobacillaceae</taxon>
        <taxon>Lactobacillus</taxon>
    </lineage>
</organism>
<evidence type="ECO:0000313" key="2">
    <source>
        <dbReference type="EMBL" id="MST87750.1"/>
    </source>
</evidence>
<dbReference type="InterPro" id="IPR007074">
    <property type="entry name" value="LicD/FKTN/FKRP_NTP_transf"/>
</dbReference>
<protein>
    <submittedName>
        <fullName evidence="2">LicD family protein</fullName>
    </submittedName>
</protein>
<comment type="caution">
    <text evidence="2">The sequence shown here is derived from an EMBL/GenBank/DDBJ whole genome shotgun (WGS) entry which is preliminary data.</text>
</comment>
<reference evidence="2 3" key="1">
    <citation type="submission" date="2019-08" db="EMBL/GenBank/DDBJ databases">
        <title>In-depth cultivation of the pig gut microbiome towards novel bacterial diversity and tailored functional studies.</title>
        <authorList>
            <person name="Wylensek D."/>
            <person name="Hitch T.C.A."/>
            <person name="Clavel T."/>
        </authorList>
    </citation>
    <scope>NUCLEOTIDE SEQUENCE [LARGE SCALE GENOMIC DNA]</scope>
    <source>
        <strain evidence="2 3">Bifido-178-WT-2B</strain>
    </source>
</reference>
<name>A0A6A8MG12_9LACO</name>
<dbReference type="GO" id="GO:0009100">
    <property type="term" value="P:glycoprotein metabolic process"/>
    <property type="evidence" value="ECO:0007669"/>
    <property type="project" value="UniProtKB-ARBA"/>
</dbReference>
<dbReference type="EMBL" id="VUMX01000032">
    <property type="protein sequence ID" value="MST87750.1"/>
    <property type="molecule type" value="Genomic_DNA"/>
</dbReference>
<dbReference type="InterPro" id="IPR052942">
    <property type="entry name" value="LPS_cholinephosphotransferase"/>
</dbReference>
<dbReference type="Proteomes" id="UP000438120">
    <property type="component" value="Unassembled WGS sequence"/>
</dbReference>
<dbReference type="AlphaFoldDB" id="A0A6A8MG12"/>
<feature type="domain" description="LicD/FKTN/FKRP nucleotidyltransferase" evidence="1">
    <location>
        <begin position="45"/>
        <end position="275"/>
    </location>
</feature>
<gene>
    <name evidence="2" type="ORF">FYJ62_09050</name>
</gene>
<dbReference type="Pfam" id="PF04991">
    <property type="entry name" value="LicD"/>
    <property type="match status" value="1"/>
</dbReference>
<proteinExistence type="predicted"/>
<evidence type="ECO:0000259" key="1">
    <source>
        <dbReference type="Pfam" id="PF04991"/>
    </source>
</evidence>
<dbReference type="RefSeq" id="WP_154549362.1">
    <property type="nucleotide sequence ID" value="NZ_JBKZBY010000018.1"/>
</dbReference>
<accession>A0A6A8MG12</accession>
<dbReference type="OrthoDB" id="9786100at2"/>
<dbReference type="PANTHER" id="PTHR43404:SF2">
    <property type="entry name" value="LIPOPOLYSACCHARIDE CHOLINEPHOSPHOTRANSFERASE LICD"/>
    <property type="match status" value="1"/>
</dbReference>
<sequence>MDNIKLKLADDFFKEEVRNDYTVSPKMKKIWAVELDLLDQLDRVCQKYDIPWYLSGGSLLGAVRHHGYIPWDDDIDLMMYRKDFDRLCEVAEDEFAEPYFFQTEETDPGAMRGHAQLRNSSTTAILKSEERFNYHFNQGIFIDIFPLDNVPDDPAERQAFVKKVNQLKHRARQFYNYCNGYPNKNLSGLKQHLLYSKFFFDKLRNGGRNTYYDRFVKEITKYDDQDTKNVMMVMLETEKCCWERKYVANPTRVPFEMLSLPIPKDYDPLLTKQYGKWNVFVKGGSIHGSVIFDPDKSYKEYLK</sequence>
<keyword evidence="3" id="KW-1185">Reference proteome</keyword>
<dbReference type="PANTHER" id="PTHR43404">
    <property type="entry name" value="LIPOPOLYSACCHARIDE CHOLINEPHOSPHOTRANSFERASE LICD"/>
    <property type="match status" value="1"/>
</dbReference>
<evidence type="ECO:0000313" key="3">
    <source>
        <dbReference type="Proteomes" id="UP000438120"/>
    </source>
</evidence>